<protein>
    <submittedName>
        <fullName evidence="2">Uncharacterized protein</fullName>
    </submittedName>
</protein>
<reference evidence="2 3" key="1">
    <citation type="journal article" date="2016" name="Genome Announc.">
        <title>First Complete Genome Sequence of a Subdivision 6 Acidobacterium Strain.</title>
        <authorList>
            <person name="Huang S."/>
            <person name="Vieira S."/>
            <person name="Bunk B."/>
            <person name="Riedel T."/>
            <person name="Sproer C."/>
            <person name="Overmann J."/>
        </authorList>
    </citation>
    <scope>NUCLEOTIDE SEQUENCE [LARGE SCALE GENOMIC DNA]</scope>
    <source>
        <strain evidence="3">DSM 100886 HEG_-6_39</strain>
    </source>
</reference>
<keyword evidence="1" id="KW-0732">Signal</keyword>
<keyword evidence="3" id="KW-1185">Reference proteome</keyword>
<name>A0A143PUW5_LUTPR</name>
<dbReference type="RefSeq" id="WP_110173921.1">
    <property type="nucleotide sequence ID" value="NZ_CP015136.1"/>
</dbReference>
<evidence type="ECO:0000256" key="1">
    <source>
        <dbReference type="SAM" id="SignalP"/>
    </source>
</evidence>
<feature type="signal peptide" evidence="1">
    <location>
        <begin position="1"/>
        <end position="17"/>
    </location>
</feature>
<reference evidence="3" key="2">
    <citation type="submission" date="2016-04" db="EMBL/GenBank/DDBJ databases">
        <title>First Complete Genome Sequence of a Subdivision 6 Acidobacterium.</title>
        <authorList>
            <person name="Huang S."/>
            <person name="Vieira S."/>
            <person name="Bunk B."/>
            <person name="Riedel T."/>
            <person name="Sproeer C."/>
            <person name="Overmann J."/>
        </authorList>
    </citation>
    <scope>NUCLEOTIDE SEQUENCE [LARGE SCALE GENOMIC DNA]</scope>
    <source>
        <strain evidence="3">DSM 100886 HEG_-6_39</strain>
    </source>
</reference>
<organism evidence="2 3">
    <name type="scientific">Luteitalea pratensis</name>
    <dbReference type="NCBI Taxonomy" id="1855912"/>
    <lineage>
        <taxon>Bacteria</taxon>
        <taxon>Pseudomonadati</taxon>
        <taxon>Acidobacteriota</taxon>
        <taxon>Vicinamibacteria</taxon>
        <taxon>Vicinamibacterales</taxon>
        <taxon>Vicinamibacteraceae</taxon>
        <taxon>Luteitalea</taxon>
    </lineage>
</organism>
<feature type="chain" id="PRO_5007512057" evidence="1">
    <location>
        <begin position="18"/>
        <end position="477"/>
    </location>
</feature>
<gene>
    <name evidence="2" type="ORF">LuPra_05740</name>
</gene>
<proteinExistence type="predicted"/>
<accession>A0A143PUW5</accession>
<dbReference type="Proteomes" id="UP000076079">
    <property type="component" value="Chromosome"/>
</dbReference>
<dbReference type="EMBL" id="CP015136">
    <property type="protein sequence ID" value="AMY12465.1"/>
    <property type="molecule type" value="Genomic_DNA"/>
</dbReference>
<dbReference type="STRING" id="1855912.LuPra_05740"/>
<dbReference type="KEGG" id="abac:LuPra_05740"/>
<dbReference type="AlphaFoldDB" id="A0A143PUW5"/>
<evidence type="ECO:0000313" key="2">
    <source>
        <dbReference type="EMBL" id="AMY12465.1"/>
    </source>
</evidence>
<evidence type="ECO:0000313" key="3">
    <source>
        <dbReference type="Proteomes" id="UP000076079"/>
    </source>
</evidence>
<sequence>MWACGLCVLALSSPGEAAGPQQGSVAGVPASLAREPWFRVFLRDGQILSTVGEFTRVDDAVLLQVPLGAPGTTGTPETRTVTIAASAVDWPRTDAYRDALRRAQFEQAGGERAYAVFTEEVAATLRDVAVLPDPLERIRRLEAARVQLARWPASHHGYRAEEVAQTLSVVDDLLNGMRAAAGQKTFTLALTAGTPPAPVAPAVPLLPPPTLQDMIAQALGLAPRVADATERMLLLRSAEAMLTQSQGIDRGWARTTRRQIHRQIETETNVTRKYERLRAWMLDKTSQMLAAADVRGLMRVREDLVARDIKLERRRPAEVASLLATLDMRLESARRHRLLLQRWTERQPALQAYAIAVTPHLAASTALPRALEDVKALSGPEPGLLSAAEVQLATARGDAHRAPVPDEARTAHQLWLSAQQLAARALQTRRGAIRSGNLQQAWEASAAAAGALMLLQQLRVDVPALLRPPALPATGTP</sequence>